<dbReference type="EMBL" id="CASHTH010000918">
    <property type="protein sequence ID" value="CAI8009019.1"/>
    <property type="molecule type" value="Genomic_DNA"/>
</dbReference>
<proteinExistence type="inferred from homology"/>
<keyword evidence="4" id="KW-1185">Reference proteome</keyword>
<organism evidence="3 4">
    <name type="scientific">Geodia barretti</name>
    <name type="common">Barrett's horny sponge</name>
    <dbReference type="NCBI Taxonomy" id="519541"/>
    <lineage>
        <taxon>Eukaryota</taxon>
        <taxon>Metazoa</taxon>
        <taxon>Porifera</taxon>
        <taxon>Demospongiae</taxon>
        <taxon>Heteroscleromorpha</taxon>
        <taxon>Tetractinellida</taxon>
        <taxon>Astrophorina</taxon>
        <taxon>Geodiidae</taxon>
        <taxon>Geodia</taxon>
    </lineage>
</organism>
<dbReference type="PANTHER" id="PTHR11895:SF151">
    <property type="entry name" value="GLUTAMYL-TRNA(GLN) AMIDOTRANSFERASE SUBUNIT A"/>
    <property type="match status" value="1"/>
</dbReference>
<dbReference type="PANTHER" id="PTHR11895">
    <property type="entry name" value="TRANSAMIDASE"/>
    <property type="match status" value="1"/>
</dbReference>
<sequence length="226" mass="23562">MVLDRIDEIDPQVSAYLQVTPDLALSQARDADTRLRGIGAGPGPLTGIPVMIKDNISTAGVATTAGSRMLEGYVPPYNATVVELLQADGAVMVGKGNLDEFAMGSSNENSAFSPVHNPWDTGRVPGGSSGGAAAAVAASMCFAALGSDTGGSIRQPAALCGVVGMKPTYGLVSRYGLIAFASSLDQIGPIAREVRDCADVLDVIARPRRARFDFREEPGRWLRQGP</sequence>
<dbReference type="SUPFAM" id="SSF75304">
    <property type="entry name" value="Amidase signature (AS) enzymes"/>
    <property type="match status" value="1"/>
</dbReference>
<evidence type="ECO:0000313" key="4">
    <source>
        <dbReference type="Proteomes" id="UP001174909"/>
    </source>
</evidence>
<comment type="similarity">
    <text evidence="1">Belongs to the amidase family.</text>
</comment>
<protein>
    <submittedName>
        <fullName evidence="3">Glutamyl-tRNA(Gln) amidotransferase subunit A</fullName>
    </submittedName>
</protein>
<evidence type="ECO:0000259" key="2">
    <source>
        <dbReference type="Pfam" id="PF01425"/>
    </source>
</evidence>
<dbReference type="InterPro" id="IPR000120">
    <property type="entry name" value="Amidase"/>
</dbReference>
<dbReference type="Pfam" id="PF01425">
    <property type="entry name" value="Amidase"/>
    <property type="match status" value="1"/>
</dbReference>
<dbReference type="GO" id="GO:0003824">
    <property type="term" value="F:catalytic activity"/>
    <property type="evidence" value="ECO:0007669"/>
    <property type="project" value="InterPro"/>
</dbReference>
<dbReference type="InterPro" id="IPR020556">
    <property type="entry name" value="Amidase_CS"/>
</dbReference>
<dbReference type="InterPro" id="IPR036928">
    <property type="entry name" value="AS_sf"/>
</dbReference>
<evidence type="ECO:0000313" key="3">
    <source>
        <dbReference type="EMBL" id="CAI8009019.1"/>
    </source>
</evidence>
<dbReference type="Gene3D" id="3.90.1300.10">
    <property type="entry name" value="Amidase signature (AS) domain"/>
    <property type="match status" value="1"/>
</dbReference>
<dbReference type="PROSITE" id="PS00571">
    <property type="entry name" value="AMIDASES"/>
    <property type="match status" value="1"/>
</dbReference>
<reference evidence="3" key="1">
    <citation type="submission" date="2023-03" db="EMBL/GenBank/DDBJ databases">
        <authorList>
            <person name="Steffen K."/>
            <person name="Cardenas P."/>
        </authorList>
    </citation>
    <scope>NUCLEOTIDE SEQUENCE</scope>
</reference>
<accession>A0AA35RD56</accession>
<dbReference type="InterPro" id="IPR023631">
    <property type="entry name" value="Amidase_dom"/>
</dbReference>
<gene>
    <name evidence="3" type="ORF">GBAR_LOCUS6108</name>
</gene>
<evidence type="ECO:0000256" key="1">
    <source>
        <dbReference type="ARBA" id="ARBA00009199"/>
    </source>
</evidence>
<feature type="domain" description="Amidase" evidence="2">
    <location>
        <begin position="2"/>
        <end position="214"/>
    </location>
</feature>
<dbReference type="AlphaFoldDB" id="A0AA35RD56"/>
<comment type="caution">
    <text evidence="3">The sequence shown here is derived from an EMBL/GenBank/DDBJ whole genome shotgun (WGS) entry which is preliminary data.</text>
</comment>
<name>A0AA35RD56_GEOBA</name>
<dbReference type="Proteomes" id="UP001174909">
    <property type="component" value="Unassembled WGS sequence"/>
</dbReference>